<dbReference type="EMBL" id="JAJNDC010000001">
    <property type="protein sequence ID" value="MCW9711607.1"/>
    <property type="molecule type" value="Genomic_DNA"/>
</dbReference>
<organism evidence="2 3">
    <name type="scientific">Fodinibius salicampi</name>
    <dbReference type="NCBI Taxonomy" id="1920655"/>
    <lineage>
        <taxon>Bacteria</taxon>
        <taxon>Pseudomonadati</taxon>
        <taxon>Balneolota</taxon>
        <taxon>Balneolia</taxon>
        <taxon>Balneolales</taxon>
        <taxon>Balneolaceae</taxon>
        <taxon>Fodinibius</taxon>
    </lineage>
</organism>
<dbReference type="Proteomes" id="UP001207337">
    <property type="component" value="Unassembled WGS sequence"/>
</dbReference>
<proteinExistence type="predicted"/>
<evidence type="ECO:0000313" key="3">
    <source>
        <dbReference type="Proteomes" id="UP001207337"/>
    </source>
</evidence>
<reference evidence="2 3" key="1">
    <citation type="submission" date="2021-11" db="EMBL/GenBank/DDBJ databases">
        <title>Aliifidinibius sp. nov., a new bacterium isolated from saline soil.</title>
        <authorList>
            <person name="Galisteo C."/>
            <person name="De La Haba R."/>
            <person name="Sanchez-Porro C."/>
            <person name="Ventosa A."/>
        </authorList>
    </citation>
    <scope>NUCLEOTIDE SEQUENCE [LARGE SCALE GENOMIC DNA]</scope>
    <source>
        <strain evidence="2 3">KACC 190600</strain>
    </source>
</reference>
<dbReference type="Gene3D" id="2.60.40.4070">
    <property type="match status" value="1"/>
</dbReference>
<sequence length="544" mass="61326">MAKRLLRSLTFLWLFSVLLLGVNGRGMSQSLGDIAFVEVSSSTNSFIIGIQNDLPANTTIFFTDSEWDGESFSNEGGIIRWQTGDEVISSGTIIFFEEINSNEVKVSTGSAYGSGIDIRKGDRSLLAYTGTDWQIPSSLLAANIGEYSNNRQEKLKNTDLWEQLERDIVNMPVQVADTNQNERIDIKEGMKLLSNPFAQSISVAALKEVLRKTGSELNGHVYIWNPEFGKSNGRFEPLASQETIAPFQAFWVYFKDGNIDGLRFNRAELVAGEVDQPERSNNIVGNLKIQLGDGEQFDQYGIEFRSEGEAGEDDLDVYKLFSLQRRAINIFSTTETNDRLARNAIPHRLEEQLQIPLLFSAPERDRLTFNWEIPDNLPRDWDFLLLDRETDREIDLRTTNSYSFDLDEIDTEKNNSAEISNPQIFKDKEERDANSRFTLLVGPSGAGDDEINQETTESIQLKPNYPNPFTNSTTIPFELAEETEVSLTVWNMIGQKVETLTEGPRGAGSHDDVIWNASNMPSGMYIIRLEADGEVFTRKVTLIK</sequence>
<protein>
    <submittedName>
        <fullName evidence="2">T9SS type A sorting domain-containing protein</fullName>
    </submittedName>
</protein>
<dbReference type="RefSeq" id="WP_265786959.1">
    <property type="nucleotide sequence ID" value="NZ_BAABRS010000001.1"/>
</dbReference>
<name>A0ABT3PUT3_9BACT</name>
<gene>
    <name evidence="2" type="ORF">LQ318_01710</name>
</gene>
<keyword evidence="3" id="KW-1185">Reference proteome</keyword>
<accession>A0ABT3PUT3</accession>
<evidence type="ECO:0000259" key="1">
    <source>
        <dbReference type="Pfam" id="PF18962"/>
    </source>
</evidence>
<dbReference type="InterPro" id="IPR026444">
    <property type="entry name" value="Secre_tail"/>
</dbReference>
<dbReference type="NCBIfam" id="TIGR04183">
    <property type="entry name" value="Por_Secre_tail"/>
    <property type="match status" value="1"/>
</dbReference>
<evidence type="ECO:0000313" key="2">
    <source>
        <dbReference type="EMBL" id="MCW9711607.1"/>
    </source>
</evidence>
<feature type="domain" description="Secretion system C-terminal sorting" evidence="1">
    <location>
        <begin position="465"/>
        <end position="540"/>
    </location>
</feature>
<comment type="caution">
    <text evidence="2">The sequence shown here is derived from an EMBL/GenBank/DDBJ whole genome shotgun (WGS) entry which is preliminary data.</text>
</comment>
<dbReference type="Pfam" id="PF18962">
    <property type="entry name" value="Por_Secre_tail"/>
    <property type="match status" value="1"/>
</dbReference>